<name>A0ABT6BJP3_9GAMM</name>
<evidence type="ECO:0000313" key="2">
    <source>
        <dbReference type="EMBL" id="MDF4026877.1"/>
    </source>
</evidence>
<keyword evidence="1" id="KW-0812">Transmembrane</keyword>
<evidence type="ECO:0000256" key="1">
    <source>
        <dbReference type="SAM" id="Phobius"/>
    </source>
</evidence>
<dbReference type="RefSeq" id="WP_320552476.1">
    <property type="nucleotide sequence ID" value="NZ_JAQLOK010000009.1"/>
</dbReference>
<dbReference type="Proteomes" id="UP001528850">
    <property type="component" value="Unassembled WGS sequence"/>
</dbReference>
<comment type="caution">
    <text evidence="2">The sequence shown here is derived from an EMBL/GenBank/DDBJ whole genome shotgun (WGS) entry which is preliminary data.</text>
</comment>
<sequence>MHDSLSPRRIRALIALAWLAVGTAVLLLTPLSAHSDTLGWTPVFWLVLAPASVLVAMQPRLPLALLGGLLKR</sequence>
<evidence type="ECO:0000313" key="3">
    <source>
        <dbReference type="Proteomes" id="UP001528850"/>
    </source>
</evidence>
<keyword evidence="3" id="KW-1185">Reference proteome</keyword>
<keyword evidence="1" id="KW-0472">Membrane</keyword>
<reference evidence="2 3" key="1">
    <citation type="journal article" date="2024" name="Curr. Microbiol.">
        <title>Luteibacter sahnii sp. nov., A Novel Yellow-Colored Xanthomonadin Pigment Producing Probiotic Bacterium from Healthy Rice Seed Microbiome.</title>
        <authorList>
            <person name="Jaiswal G."/>
            <person name="Rana R."/>
            <person name="Nayak P.K."/>
            <person name="Chouhan R."/>
            <person name="Gandhi S.G."/>
            <person name="Patel H.K."/>
            <person name="Patil P.B."/>
        </authorList>
    </citation>
    <scope>NUCLEOTIDE SEQUENCE [LARGE SCALE GENOMIC DNA]</scope>
    <source>
        <strain evidence="2 3">PPL201</strain>
    </source>
</reference>
<dbReference type="EMBL" id="JARJJS010000008">
    <property type="protein sequence ID" value="MDF4026877.1"/>
    <property type="molecule type" value="Genomic_DNA"/>
</dbReference>
<organism evidence="2 3">
    <name type="scientific">Luteibacter sahnii</name>
    <dbReference type="NCBI Taxonomy" id="3021977"/>
    <lineage>
        <taxon>Bacteria</taxon>
        <taxon>Pseudomonadati</taxon>
        <taxon>Pseudomonadota</taxon>
        <taxon>Gammaproteobacteria</taxon>
        <taxon>Lysobacterales</taxon>
        <taxon>Rhodanobacteraceae</taxon>
        <taxon>Luteibacter</taxon>
    </lineage>
</organism>
<protein>
    <submittedName>
        <fullName evidence="2">Uncharacterized protein</fullName>
    </submittedName>
</protein>
<gene>
    <name evidence="2" type="ORF">P3W24_18025</name>
</gene>
<accession>A0ABT6BJP3</accession>
<feature type="transmembrane region" description="Helical" evidence="1">
    <location>
        <begin position="43"/>
        <end position="70"/>
    </location>
</feature>
<proteinExistence type="predicted"/>
<keyword evidence="1" id="KW-1133">Transmembrane helix</keyword>